<accession>A0A1C5G2M7</accession>
<reference evidence="2 3" key="1">
    <citation type="submission" date="2016-06" db="EMBL/GenBank/DDBJ databases">
        <authorList>
            <person name="Kjaerup R.B."/>
            <person name="Dalgaard T.S."/>
            <person name="Juul-Madsen H.R."/>
        </authorList>
    </citation>
    <scope>NUCLEOTIDE SEQUENCE [LARGE SCALE GENOMIC DNA]</scope>
    <source>
        <strain evidence="2 3">DSM 43913</strain>
    </source>
</reference>
<gene>
    <name evidence="2" type="ORF">GA0070610_0180</name>
</gene>
<dbReference type="EMBL" id="LT607733">
    <property type="protein sequence ID" value="SCG13988.1"/>
    <property type="molecule type" value="Genomic_DNA"/>
</dbReference>
<feature type="transmembrane region" description="Helical" evidence="1">
    <location>
        <begin position="44"/>
        <end position="61"/>
    </location>
</feature>
<feature type="transmembrane region" description="Helical" evidence="1">
    <location>
        <begin position="21"/>
        <end position="38"/>
    </location>
</feature>
<dbReference type="Proteomes" id="UP000198251">
    <property type="component" value="Chromosome I"/>
</dbReference>
<organism evidence="2 3">
    <name type="scientific">Micromonospora echinofusca</name>
    <dbReference type="NCBI Taxonomy" id="47858"/>
    <lineage>
        <taxon>Bacteria</taxon>
        <taxon>Bacillati</taxon>
        <taxon>Actinomycetota</taxon>
        <taxon>Actinomycetes</taxon>
        <taxon>Micromonosporales</taxon>
        <taxon>Micromonosporaceae</taxon>
        <taxon>Micromonospora</taxon>
    </lineage>
</organism>
<keyword evidence="3" id="KW-1185">Reference proteome</keyword>
<dbReference type="AlphaFoldDB" id="A0A1C5G2M7"/>
<name>A0A1C5G2M7_MICEH</name>
<keyword evidence="1" id="KW-1133">Transmembrane helix</keyword>
<keyword evidence="1" id="KW-0812">Transmembrane</keyword>
<evidence type="ECO:0000313" key="2">
    <source>
        <dbReference type="EMBL" id="SCG13988.1"/>
    </source>
</evidence>
<evidence type="ECO:0000313" key="3">
    <source>
        <dbReference type="Proteomes" id="UP000198251"/>
    </source>
</evidence>
<protein>
    <submittedName>
        <fullName evidence="2">Uncharacterized protein</fullName>
    </submittedName>
</protein>
<keyword evidence="1" id="KW-0472">Membrane</keyword>
<evidence type="ECO:0000256" key="1">
    <source>
        <dbReference type="SAM" id="Phobius"/>
    </source>
</evidence>
<sequence length="63" mass="6473">MPQSGSSKKAAAPEPSAPLDVRLVVLLALAGLAAWLAFVNPAAAVAVGFGLTVLYTLHLMTKR</sequence>
<proteinExistence type="predicted"/>